<evidence type="ECO:0000256" key="11">
    <source>
        <dbReference type="ARBA" id="ARBA00042615"/>
    </source>
</evidence>
<dbReference type="GO" id="GO:0009254">
    <property type="term" value="P:peptidoglycan turnover"/>
    <property type="evidence" value="ECO:0007669"/>
    <property type="project" value="TreeGrafter"/>
</dbReference>
<keyword evidence="9" id="KW-0961">Cell wall biogenesis/degradation</keyword>
<dbReference type="GO" id="GO:0008745">
    <property type="term" value="F:N-acetylmuramoyl-L-alanine amidase activity"/>
    <property type="evidence" value="ECO:0007669"/>
    <property type="project" value="UniProtKB-EC"/>
</dbReference>
<dbReference type="EMBL" id="UOFC01000008">
    <property type="protein sequence ID" value="VAW44461.1"/>
    <property type="molecule type" value="Genomic_DNA"/>
</dbReference>
<evidence type="ECO:0000256" key="6">
    <source>
        <dbReference type="ARBA" id="ARBA00022723"/>
    </source>
</evidence>
<dbReference type="Gene3D" id="3.40.80.10">
    <property type="entry name" value="Peptidoglycan recognition protein-like"/>
    <property type="match status" value="1"/>
</dbReference>
<evidence type="ECO:0000256" key="3">
    <source>
        <dbReference type="ARBA" id="ARBA00004496"/>
    </source>
</evidence>
<dbReference type="GO" id="GO:0005737">
    <property type="term" value="C:cytoplasm"/>
    <property type="evidence" value="ECO:0007669"/>
    <property type="project" value="UniProtKB-SubCell"/>
</dbReference>
<dbReference type="NCBIfam" id="NF008758">
    <property type="entry name" value="PRK11789.1"/>
    <property type="match status" value="1"/>
</dbReference>
<dbReference type="CDD" id="cd06583">
    <property type="entry name" value="PGRP"/>
    <property type="match status" value="1"/>
</dbReference>
<evidence type="ECO:0000256" key="1">
    <source>
        <dbReference type="ARBA" id="ARBA00001561"/>
    </source>
</evidence>
<comment type="cofactor">
    <cofactor evidence="2">
        <name>Zn(2+)</name>
        <dbReference type="ChEBI" id="CHEBI:29105"/>
    </cofactor>
</comment>
<dbReference type="InterPro" id="IPR051206">
    <property type="entry name" value="NAMLAA_amidase_2"/>
</dbReference>
<comment type="catalytic activity">
    <reaction evidence="1">
        <text>Hydrolyzes the link between N-acetylmuramoyl residues and L-amino acid residues in certain cell-wall glycopeptides.</text>
        <dbReference type="EC" id="3.5.1.28"/>
    </reaction>
</comment>
<dbReference type="SMART" id="SM00644">
    <property type="entry name" value="Ami_2"/>
    <property type="match status" value="1"/>
</dbReference>
<proteinExistence type="predicted"/>
<sequence length="191" mass="21171">MKTHSLENPYMVQSQTGLLAGVDFIESPNANERPLGAKPELIVVHGMSLPPTQFGGVAIQQLFTNQLNPNDDPYFKEIQHLKVSAHLLIRRDGQVVQYVPFHKRAWHAGVSSFKGREGCNDFSIGIELEGTDKTCYTASQYHSLAGVIKALWQAYSSLQAHDVVGHCDIAPGRKTDPGPYFLWTALERLLA</sequence>
<dbReference type="Pfam" id="PF01510">
    <property type="entry name" value="Amidase_2"/>
    <property type="match status" value="1"/>
</dbReference>
<evidence type="ECO:0000256" key="8">
    <source>
        <dbReference type="ARBA" id="ARBA00022833"/>
    </source>
</evidence>
<dbReference type="GO" id="GO:0009253">
    <property type="term" value="P:peptidoglycan catabolic process"/>
    <property type="evidence" value="ECO:0007669"/>
    <property type="project" value="InterPro"/>
</dbReference>
<gene>
    <name evidence="13" type="ORF">MNBD_GAMMA03-1887</name>
</gene>
<reference evidence="13" key="1">
    <citation type="submission" date="2018-06" db="EMBL/GenBank/DDBJ databases">
        <authorList>
            <person name="Zhirakovskaya E."/>
        </authorList>
    </citation>
    <scope>NUCLEOTIDE SEQUENCE</scope>
</reference>
<dbReference type="InterPro" id="IPR002502">
    <property type="entry name" value="Amidase_domain"/>
</dbReference>
<feature type="domain" description="N-acetylmuramoyl-L-alanine amidase" evidence="12">
    <location>
        <begin position="27"/>
        <end position="178"/>
    </location>
</feature>
<comment type="subcellular location">
    <subcellularLocation>
        <location evidence="3">Cytoplasm</location>
    </subcellularLocation>
</comment>
<dbReference type="GO" id="GO:0046872">
    <property type="term" value="F:metal ion binding"/>
    <property type="evidence" value="ECO:0007669"/>
    <property type="project" value="UniProtKB-KW"/>
</dbReference>
<evidence type="ECO:0000256" key="4">
    <source>
        <dbReference type="ARBA" id="ARBA00011901"/>
    </source>
</evidence>
<keyword evidence="6" id="KW-0479">Metal-binding</keyword>
<keyword evidence="7" id="KW-0378">Hydrolase</keyword>
<evidence type="ECO:0000313" key="13">
    <source>
        <dbReference type="EMBL" id="VAW44461.1"/>
    </source>
</evidence>
<dbReference type="PANTHER" id="PTHR30417">
    <property type="entry name" value="N-ACETYLMURAMOYL-L-ALANINE AMIDASE AMID"/>
    <property type="match status" value="1"/>
</dbReference>
<dbReference type="SUPFAM" id="SSF55846">
    <property type="entry name" value="N-acetylmuramoyl-L-alanine amidase-like"/>
    <property type="match status" value="1"/>
</dbReference>
<dbReference type="EC" id="3.5.1.28" evidence="4"/>
<dbReference type="InterPro" id="IPR036505">
    <property type="entry name" value="Amidase/PGRP_sf"/>
</dbReference>
<keyword evidence="5" id="KW-0963">Cytoplasm</keyword>
<keyword evidence="8" id="KW-0862">Zinc</keyword>
<evidence type="ECO:0000256" key="2">
    <source>
        <dbReference type="ARBA" id="ARBA00001947"/>
    </source>
</evidence>
<evidence type="ECO:0000256" key="9">
    <source>
        <dbReference type="ARBA" id="ARBA00023316"/>
    </source>
</evidence>
<accession>A0A3B0VNK6</accession>
<dbReference type="PANTHER" id="PTHR30417:SF4">
    <property type="entry name" value="1,6-ANHYDRO-N-ACETYLMURAMYL-L-ALANINE AMIDASE AMPD"/>
    <property type="match status" value="1"/>
</dbReference>
<evidence type="ECO:0000256" key="10">
    <source>
        <dbReference type="ARBA" id="ARBA00039257"/>
    </source>
</evidence>
<dbReference type="GO" id="GO:0071555">
    <property type="term" value="P:cell wall organization"/>
    <property type="evidence" value="ECO:0007669"/>
    <property type="project" value="UniProtKB-KW"/>
</dbReference>
<protein>
    <recommendedName>
        <fullName evidence="10">1,6-anhydro-N-acetylmuramyl-L-alanine amidase AmpD</fullName>
        <ecNumber evidence="4">3.5.1.28</ecNumber>
    </recommendedName>
    <alternativeName>
        <fullName evidence="11">N-acetylmuramoyl-L-alanine amidase</fullName>
    </alternativeName>
</protein>
<dbReference type="AlphaFoldDB" id="A0A3B0VNK6"/>
<evidence type="ECO:0000259" key="12">
    <source>
        <dbReference type="SMART" id="SM00644"/>
    </source>
</evidence>
<evidence type="ECO:0000256" key="7">
    <source>
        <dbReference type="ARBA" id="ARBA00022801"/>
    </source>
</evidence>
<evidence type="ECO:0000256" key="5">
    <source>
        <dbReference type="ARBA" id="ARBA00022490"/>
    </source>
</evidence>
<organism evidence="13">
    <name type="scientific">hydrothermal vent metagenome</name>
    <dbReference type="NCBI Taxonomy" id="652676"/>
    <lineage>
        <taxon>unclassified sequences</taxon>
        <taxon>metagenomes</taxon>
        <taxon>ecological metagenomes</taxon>
    </lineage>
</organism>
<name>A0A3B0VNK6_9ZZZZ</name>